<proteinExistence type="predicted"/>
<reference evidence="2" key="1">
    <citation type="journal article" date="2015" name="PLoS Genet.">
        <title>The dynamic genome and transcriptome of the human fungal pathogen Blastomyces and close relative Emmonsia.</title>
        <authorList>
            <person name="Munoz J.F."/>
            <person name="Gauthier G.M."/>
            <person name="Desjardins C.A."/>
            <person name="Gallo J.E."/>
            <person name="Holder J."/>
            <person name="Sullivan T.D."/>
            <person name="Marty A.J."/>
            <person name="Carmen J.C."/>
            <person name="Chen Z."/>
            <person name="Ding L."/>
            <person name="Gujja S."/>
            <person name="Magrini V."/>
            <person name="Misas E."/>
            <person name="Mitreva M."/>
            <person name="Priest M."/>
            <person name="Saif S."/>
            <person name="Whiston E.A."/>
            <person name="Young S."/>
            <person name="Zeng Q."/>
            <person name="Goldman W.E."/>
            <person name="Mardis E.R."/>
            <person name="Taylor J.W."/>
            <person name="McEwen J.G."/>
            <person name="Clay O.K."/>
            <person name="Klein B.S."/>
            <person name="Cuomo C.A."/>
        </authorList>
    </citation>
    <scope>NUCLEOTIDE SEQUENCE [LARGE SCALE GENOMIC DNA]</scope>
    <source>
        <strain evidence="2">UAMH 3008</strain>
    </source>
</reference>
<dbReference type="AlphaFoldDB" id="A0A0G2I8M7"/>
<name>A0A0G2I8M7_9EURO</name>
<accession>A0A0G2I8M7</accession>
<dbReference type="Proteomes" id="UP000034164">
    <property type="component" value="Unassembled WGS sequence"/>
</dbReference>
<dbReference type="OrthoDB" id="10317852at2759"/>
<dbReference type="VEuPathDB" id="FungiDB:EMCG_07354"/>
<protein>
    <submittedName>
        <fullName evidence="1">Uncharacterized protein</fullName>
    </submittedName>
</protein>
<sequence>MKYGNAPIVAILPTKPTHPPFFESISIPREGYTQILEVTPARLVSTLSSPLTLTSTVSSSQSIANLRTSRAAMTPPSKPWIDPRVWLGNKAHLFHWKGGIFIFSKEKLDLHGIASPGDPSVEEELRGIRSVCEGIHDVQSAFQKLRVLDPFISTIAS</sequence>
<organism evidence="1 2">
    <name type="scientific">[Emmonsia] crescens</name>
    <dbReference type="NCBI Taxonomy" id="73230"/>
    <lineage>
        <taxon>Eukaryota</taxon>
        <taxon>Fungi</taxon>
        <taxon>Dikarya</taxon>
        <taxon>Ascomycota</taxon>
        <taxon>Pezizomycotina</taxon>
        <taxon>Eurotiomycetes</taxon>
        <taxon>Eurotiomycetidae</taxon>
        <taxon>Onygenales</taxon>
        <taxon>Ajellomycetaceae</taxon>
        <taxon>Emergomyces</taxon>
    </lineage>
</organism>
<evidence type="ECO:0000313" key="1">
    <source>
        <dbReference type="EMBL" id="KKZ66962.1"/>
    </source>
</evidence>
<evidence type="ECO:0000313" key="2">
    <source>
        <dbReference type="Proteomes" id="UP000034164"/>
    </source>
</evidence>
<gene>
    <name evidence="1" type="ORF">EMCG_07354</name>
</gene>
<dbReference type="EMBL" id="LCZI01000373">
    <property type="protein sequence ID" value="KKZ66962.1"/>
    <property type="molecule type" value="Genomic_DNA"/>
</dbReference>
<comment type="caution">
    <text evidence="1">The sequence shown here is derived from an EMBL/GenBank/DDBJ whole genome shotgun (WGS) entry which is preliminary data.</text>
</comment>